<dbReference type="AlphaFoldDB" id="A0A926HPN4"/>
<keyword evidence="1" id="KW-0472">Membrane</keyword>
<gene>
    <name evidence="2" type="ORF">H8696_08290</name>
</gene>
<dbReference type="Proteomes" id="UP000623172">
    <property type="component" value="Unassembled WGS sequence"/>
</dbReference>
<protein>
    <submittedName>
        <fullName evidence="2">Uncharacterized protein</fullName>
    </submittedName>
</protein>
<feature type="transmembrane region" description="Helical" evidence="1">
    <location>
        <begin position="12"/>
        <end position="31"/>
    </location>
</feature>
<comment type="caution">
    <text evidence="2">The sequence shown here is derived from an EMBL/GenBank/DDBJ whole genome shotgun (WGS) entry which is preliminary data.</text>
</comment>
<name>A0A926HPN4_9FIRM</name>
<dbReference type="EMBL" id="JACRSR010000003">
    <property type="protein sequence ID" value="MBC8531844.1"/>
    <property type="molecule type" value="Genomic_DNA"/>
</dbReference>
<dbReference type="RefSeq" id="WP_249316533.1">
    <property type="nucleotide sequence ID" value="NZ_JACRSR010000003.1"/>
</dbReference>
<reference evidence="2" key="1">
    <citation type="submission" date="2020-08" db="EMBL/GenBank/DDBJ databases">
        <title>Genome public.</title>
        <authorList>
            <person name="Liu C."/>
            <person name="Sun Q."/>
        </authorList>
    </citation>
    <scope>NUCLEOTIDE SEQUENCE</scope>
    <source>
        <strain evidence="2">NSJ-53</strain>
    </source>
</reference>
<evidence type="ECO:0000313" key="3">
    <source>
        <dbReference type="Proteomes" id="UP000623172"/>
    </source>
</evidence>
<feature type="transmembrane region" description="Helical" evidence="1">
    <location>
        <begin position="51"/>
        <end position="70"/>
    </location>
</feature>
<accession>A0A926HPN4</accession>
<keyword evidence="3" id="KW-1185">Reference proteome</keyword>
<proteinExistence type="predicted"/>
<evidence type="ECO:0000256" key="1">
    <source>
        <dbReference type="SAM" id="Phobius"/>
    </source>
</evidence>
<sequence>MRNRHVLKRIGSLLALVTVLIYTLSFTILAGSPTPTPERFDPGKLGGTSPLWIIGAVVLIGAALFLDFRIQRKRP</sequence>
<keyword evidence="1" id="KW-0812">Transmembrane</keyword>
<keyword evidence="1" id="KW-1133">Transmembrane helix</keyword>
<evidence type="ECO:0000313" key="2">
    <source>
        <dbReference type="EMBL" id="MBC8531844.1"/>
    </source>
</evidence>
<organism evidence="2 3">
    <name type="scientific">Gehongia tenuis</name>
    <dbReference type="NCBI Taxonomy" id="2763655"/>
    <lineage>
        <taxon>Bacteria</taxon>
        <taxon>Bacillati</taxon>
        <taxon>Bacillota</taxon>
        <taxon>Clostridia</taxon>
        <taxon>Christensenellales</taxon>
        <taxon>Christensenellaceae</taxon>
        <taxon>Gehongia</taxon>
    </lineage>
</organism>